<name>A0AAE1D7X6_9GAST</name>
<dbReference type="AlphaFoldDB" id="A0AAE1D7X6"/>
<sequence>MYGASQHPNRERRSIHNVWSLSATPGDICDGQLQSARLYSSCLAVRRSSLKPIMPKRDVLDTISRKLFPDCLTFKPIFSYSEPRSQRPGSSVCLSGYQAPAHRRHILLSCTPSAGYMRPSPYSDRVSPERAAFVCTLSRRERVSPIELIDATQTPQAKQSTESLSSSGSILILYQME</sequence>
<evidence type="ECO:0000313" key="1">
    <source>
        <dbReference type="EMBL" id="KAK3759673.1"/>
    </source>
</evidence>
<protein>
    <submittedName>
        <fullName evidence="1">Uncharacterized protein</fullName>
    </submittedName>
</protein>
<evidence type="ECO:0000313" key="2">
    <source>
        <dbReference type="Proteomes" id="UP001283361"/>
    </source>
</evidence>
<reference evidence="1" key="1">
    <citation type="journal article" date="2023" name="G3 (Bethesda)">
        <title>A reference genome for the long-term kleptoplast-retaining sea slug Elysia crispata morphotype clarki.</title>
        <authorList>
            <person name="Eastman K.E."/>
            <person name="Pendleton A.L."/>
            <person name="Shaikh M.A."/>
            <person name="Suttiyut T."/>
            <person name="Ogas R."/>
            <person name="Tomko P."/>
            <person name="Gavelis G."/>
            <person name="Widhalm J.R."/>
            <person name="Wisecaver J.H."/>
        </authorList>
    </citation>
    <scope>NUCLEOTIDE SEQUENCE</scope>
    <source>
        <strain evidence="1">ECLA1</strain>
    </source>
</reference>
<accession>A0AAE1D7X6</accession>
<comment type="caution">
    <text evidence="1">The sequence shown here is derived from an EMBL/GenBank/DDBJ whole genome shotgun (WGS) entry which is preliminary data.</text>
</comment>
<proteinExistence type="predicted"/>
<gene>
    <name evidence="1" type="ORF">RRG08_026056</name>
</gene>
<keyword evidence="2" id="KW-1185">Reference proteome</keyword>
<dbReference type="EMBL" id="JAWDGP010005093">
    <property type="protein sequence ID" value="KAK3759673.1"/>
    <property type="molecule type" value="Genomic_DNA"/>
</dbReference>
<dbReference type="Proteomes" id="UP001283361">
    <property type="component" value="Unassembled WGS sequence"/>
</dbReference>
<organism evidence="1 2">
    <name type="scientific">Elysia crispata</name>
    <name type="common">lettuce slug</name>
    <dbReference type="NCBI Taxonomy" id="231223"/>
    <lineage>
        <taxon>Eukaryota</taxon>
        <taxon>Metazoa</taxon>
        <taxon>Spiralia</taxon>
        <taxon>Lophotrochozoa</taxon>
        <taxon>Mollusca</taxon>
        <taxon>Gastropoda</taxon>
        <taxon>Heterobranchia</taxon>
        <taxon>Euthyneura</taxon>
        <taxon>Panpulmonata</taxon>
        <taxon>Sacoglossa</taxon>
        <taxon>Placobranchoidea</taxon>
        <taxon>Plakobranchidae</taxon>
        <taxon>Elysia</taxon>
    </lineage>
</organism>